<gene>
    <name evidence="1" type="ORF">ARMGADRAFT_945674</name>
</gene>
<feature type="non-terminal residue" evidence="1">
    <location>
        <position position="1"/>
    </location>
</feature>
<protein>
    <submittedName>
        <fullName evidence="1">Uncharacterized protein</fullName>
    </submittedName>
</protein>
<dbReference type="OrthoDB" id="3268409at2759"/>
<dbReference type="EMBL" id="KZ293711">
    <property type="protein sequence ID" value="PBK82934.1"/>
    <property type="molecule type" value="Genomic_DNA"/>
</dbReference>
<reference evidence="2" key="1">
    <citation type="journal article" date="2017" name="Nat. Ecol. Evol.">
        <title>Genome expansion and lineage-specific genetic innovations in the forest pathogenic fungi Armillaria.</title>
        <authorList>
            <person name="Sipos G."/>
            <person name="Prasanna A.N."/>
            <person name="Walter M.C."/>
            <person name="O'Connor E."/>
            <person name="Balint B."/>
            <person name="Krizsan K."/>
            <person name="Kiss B."/>
            <person name="Hess J."/>
            <person name="Varga T."/>
            <person name="Slot J."/>
            <person name="Riley R."/>
            <person name="Boka B."/>
            <person name="Rigling D."/>
            <person name="Barry K."/>
            <person name="Lee J."/>
            <person name="Mihaltcheva S."/>
            <person name="LaButti K."/>
            <person name="Lipzen A."/>
            <person name="Waldron R."/>
            <person name="Moloney N.M."/>
            <person name="Sperisen C."/>
            <person name="Kredics L."/>
            <person name="Vagvoelgyi C."/>
            <person name="Patrignani A."/>
            <person name="Fitzpatrick D."/>
            <person name="Nagy I."/>
            <person name="Doyle S."/>
            <person name="Anderson J.B."/>
            <person name="Grigoriev I.V."/>
            <person name="Gueldener U."/>
            <person name="Muensterkoetter M."/>
            <person name="Nagy L.G."/>
        </authorList>
    </citation>
    <scope>NUCLEOTIDE SEQUENCE [LARGE SCALE GENOMIC DNA]</scope>
    <source>
        <strain evidence="2">Ar21-2</strain>
    </source>
</reference>
<dbReference type="Proteomes" id="UP000217790">
    <property type="component" value="Unassembled WGS sequence"/>
</dbReference>
<keyword evidence="2" id="KW-1185">Reference proteome</keyword>
<organism evidence="1 2">
    <name type="scientific">Armillaria gallica</name>
    <name type="common">Bulbous honey fungus</name>
    <name type="synonym">Armillaria bulbosa</name>
    <dbReference type="NCBI Taxonomy" id="47427"/>
    <lineage>
        <taxon>Eukaryota</taxon>
        <taxon>Fungi</taxon>
        <taxon>Dikarya</taxon>
        <taxon>Basidiomycota</taxon>
        <taxon>Agaricomycotina</taxon>
        <taxon>Agaricomycetes</taxon>
        <taxon>Agaricomycetidae</taxon>
        <taxon>Agaricales</taxon>
        <taxon>Marasmiineae</taxon>
        <taxon>Physalacriaceae</taxon>
        <taxon>Armillaria</taxon>
    </lineage>
</organism>
<dbReference type="AlphaFoldDB" id="A0A2H3CNH0"/>
<evidence type="ECO:0000313" key="2">
    <source>
        <dbReference type="Proteomes" id="UP000217790"/>
    </source>
</evidence>
<evidence type="ECO:0000313" key="1">
    <source>
        <dbReference type="EMBL" id="PBK82934.1"/>
    </source>
</evidence>
<accession>A0A2H3CNH0</accession>
<name>A0A2H3CNH0_ARMGA</name>
<dbReference type="InParanoid" id="A0A2H3CNH0"/>
<dbReference type="OMA" id="SIKCTRR"/>
<proteinExistence type="predicted"/>
<sequence>RGYGPLMPCNHIQNITSLPDMMPRCLLRHPLFWSYLATQLPRIPFPMATNLHPSLANLDHLNAIINSAINAQYPNSTGWNGET</sequence>